<dbReference type="PANTHER" id="PTHR36842:SF1">
    <property type="entry name" value="PROTEIN TOLB"/>
    <property type="match status" value="1"/>
</dbReference>
<dbReference type="InterPro" id="IPR011042">
    <property type="entry name" value="6-blade_b-propeller_TolB-like"/>
</dbReference>
<evidence type="ECO:0000256" key="1">
    <source>
        <dbReference type="ARBA" id="ARBA00009820"/>
    </source>
</evidence>
<dbReference type="InterPro" id="IPR011659">
    <property type="entry name" value="WD40"/>
</dbReference>
<protein>
    <submittedName>
        <fullName evidence="4">WD40-like Beta Propeller</fullName>
    </submittedName>
</protein>
<dbReference type="PANTHER" id="PTHR36842">
    <property type="entry name" value="PROTEIN TOLB HOMOLOG"/>
    <property type="match status" value="1"/>
</dbReference>
<dbReference type="AlphaFoldDB" id="A0A068NIS6"/>
<gene>
    <name evidence="4" type="ORF">OP10G_0009</name>
</gene>
<dbReference type="RefSeq" id="WP_025227941.1">
    <property type="nucleotide sequence ID" value="NZ_CP007139.1"/>
</dbReference>
<dbReference type="Gene3D" id="2.120.10.30">
    <property type="entry name" value="TolB, C-terminal domain"/>
    <property type="match status" value="2"/>
</dbReference>
<dbReference type="EMBL" id="CP007139">
    <property type="protein sequence ID" value="AIE83377.1"/>
    <property type="molecule type" value="Genomic_DNA"/>
</dbReference>
<sequence>MATTPATPAGELQPKIVHKRTVRVLILVLILGLVAFALKFYFDHRTDPDFGAVETNGMVAAIELQRDGQRLVVFDKDGKRIEPPGYPDGAIERDIAWRPDGNRIFFVSNRDKKAFQIYRWSPVSGVDPQVKTQENRGKSNISFPPAATADPDQKFLMTTGGYVVEYDPKNQKGHQVLPPIEHEVAQSADPTGEGGGSTGQFSSMYSQLGDSFRTARWCAPDTIAAVMRGDNGEVLIVQRIALHGEKLEPPKMVAIADRIDLDVSPADGTIVFTATKVRWPAKTALPKSQRYPHYLAFYRLGDSNATLIAPTVMGDDCYGSPAVSPQGDRVLVVTGTYDPASGGLVPKNLVTVPIQSGGILAKSVLVDAPVFEPTWSPDGKRIAYVKRTPSGNRAIFVANNDGSDEKNLSGDKGNFSSPKFSPQTR</sequence>
<feature type="transmembrane region" description="Helical" evidence="3">
    <location>
        <begin position="24"/>
        <end position="42"/>
    </location>
</feature>
<proteinExistence type="inferred from homology"/>
<keyword evidence="3" id="KW-1133">Transmembrane helix</keyword>
<comment type="similarity">
    <text evidence="1">Belongs to the TolB family.</text>
</comment>
<dbReference type="SUPFAM" id="SSF82171">
    <property type="entry name" value="DPP6 N-terminal domain-like"/>
    <property type="match status" value="1"/>
</dbReference>
<evidence type="ECO:0000256" key="2">
    <source>
        <dbReference type="SAM" id="MobiDB-lite"/>
    </source>
</evidence>
<organism evidence="4 5">
    <name type="scientific">Fimbriimonas ginsengisoli Gsoil 348</name>
    <dbReference type="NCBI Taxonomy" id="661478"/>
    <lineage>
        <taxon>Bacteria</taxon>
        <taxon>Bacillati</taxon>
        <taxon>Armatimonadota</taxon>
        <taxon>Fimbriimonadia</taxon>
        <taxon>Fimbriimonadales</taxon>
        <taxon>Fimbriimonadaceae</taxon>
        <taxon>Fimbriimonas</taxon>
    </lineage>
</organism>
<keyword evidence="3" id="KW-0472">Membrane</keyword>
<feature type="region of interest" description="Disordered" evidence="2">
    <location>
        <begin position="128"/>
        <end position="147"/>
    </location>
</feature>
<dbReference type="Pfam" id="PF07676">
    <property type="entry name" value="PD40"/>
    <property type="match status" value="2"/>
</dbReference>
<dbReference type="KEGG" id="fgi:OP10G_0009"/>
<dbReference type="OrthoDB" id="9795356at2"/>
<dbReference type="Proteomes" id="UP000027982">
    <property type="component" value="Chromosome"/>
</dbReference>
<reference evidence="4 5" key="1">
    <citation type="journal article" date="2014" name="PLoS ONE">
        <title>The first complete genome sequence of the class fimbriimonadia in the phylum armatimonadetes.</title>
        <authorList>
            <person name="Hu Z.Y."/>
            <person name="Wang Y.Z."/>
            <person name="Im W.T."/>
            <person name="Wang S.Y."/>
            <person name="Zhao G.P."/>
            <person name="Zheng H.J."/>
            <person name="Quan Z.X."/>
        </authorList>
    </citation>
    <scope>NUCLEOTIDE SEQUENCE [LARGE SCALE GENOMIC DNA]</scope>
    <source>
        <strain evidence="4">Gsoil 348</strain>
    </source>
</reference>
<name>A0A068NIS6_FIMGI</name>
<feature type="region of interest" description="Disordered" evidence="2">
    <location>
        <begin position="398"/>
        <end position="425"/>
    </location>
</feature>
<accession>A0A068NIS6</accession>
<keyword evidence="3" id="KW-0812">Transmembrane</keyword>
<dbReference type="HOGENOM" id="CLU_645214_0_0_0"/>
<keyword evidence="5" id="KW-1185">Reference proteome</keyword>
<evidence type="ECO:0000256" key="3">
    <source>
        <dbReference type="SAM" id="Phobius"/>
    </source>
</evidence>
<evidence type="ECO:0000313" key="4">
    <source>
        <dbReference type="EMBL" id="AIE83377.1"/>
    </source>
</evidence>
<evidence type="ECO:0000313" key="5">
    <source>
        <dbReference type="Proteomes" id="UP000027982"/>
    </source>
</evidence>
<dbReference type="STRING" id="661478.OP10G_0009"/>
<feature type="compositionally biased region" description="Polar residues" evidence="2">
    <location>
        <begin position="414"/>
        <end position="425"/>
    </location>
</feature>